<reference evidence="2" key="1">
    <citation type="submission" date="2023-10" db="EMBL/GenBank/DDBJ databases">
        <authorList>
            <person name="Chen Y."/>
            <person name="Shah S."/>
            <person name="Dougan E. K."/>
            <person name="Thang M."/>
            <person name="Chan C."/>
        </authorList>
    </citation>
    <scope>NUCLEOTIDE SEQUENCE [LARGE SCALE GENOMIC DNA]</scope>
</reference>
<sequence length="54" mass="5746">RRSRPRRRPGRAAAALHRGRHAAAVPPACGQAPSGDLDGGPSDPQRKRKGRKAL</sequence>
<name>A0ABN9Q8K3_9DINO</name>
<dbReference type="Proteomes" id="UP001189429">
    <property type="component" value="Unassembled WGS sequence"/>
</dbReference>
<organism evidence="2 3">
    <name type="scientific">Prorocentrum cordatum</name>
    <dbReference type="NCBI Taxonomy" id="2364126"/>
    <lineage>
        <taxon>Eukaryota</taxon>
        <taxon>Sar</taxon>
        <taxon>Alveolata</taxon>
        <taxon>Dinophyceae</taxon>
        <taxon>Prorocentrales</taxon>
        <taxon>Prorocentraceae</taxon>
        <taxon>Prorocentrum</taxon>
    </lineage>
</organism>
<keyword evidence="3" id="KW-1185">Reference proteome</keyword>
<feature type="non-terminal residue" evidence="2">
    <location>
        <position position="1"/>
    </location>
</feature>
<feature type="compositionally biased region" description="Basic residues" evidence="1">
    <location>
        <begin position="1"/>
        <end position="10"/>
    </location>
</feature>
<proteinExistence type="predicted"/>
<dbReference type="EMBL" id="CAUYUJ010002731">
    <property type="protein sequence ID" value="CAK0802131.1"/>
    <property type="molecule type" value="Genomic_DNA"/>
</dbReference>
<feature type="region of interest" description="Disordered" evidence="1">
    <location>
        <begin position="1"/>
        <end position="54"/>
    </location>
</feature>
<comment type="caution">
    <text evidence="2">The sequence shown here is derived from an EMBL/GenBank/DDBJ whole genome shotgun (WGS) entry which is preliminary data.</text>
</comment>
<protein>
    <submittedName>
        <fullName evidence="2">Uncharacterized protein</fullName>
    </submittedName>
</protein>
<gene>
    <name evidence="2" type="ORF">PCOR1329_LOCUS9740</name>
</gene>
<evidence type="ECO:0000256" key="1">
    <source>
        <dbReference type="SAM" id="MobiDB-lite"/>
    </source>
</evidence>
<feature type="non-terminal residue" evidence="2">
    <location>
        <position position="54"/>
    </location>
</feature>
<evidence type="ECO:0000313" key="3">
    <source>
        <dbReference type="Proteomes" id="UP001189429"/>
    </source>
</evidence>
<accession>A0ABN9Q8K3</accession>
<evidence type="ECO:0000313" key="2">
    <source>
        <dbReference type="EMBL" id="CAK0802131.1"/>
    </source>
</evidence>